<keyword evidence="2" id="KW-0731">Sigma factor</keyword>
<dbReference type="EMBL" id="BMXR01000001">
    <property type="protein sequence ID" value="GGX42041.1"/>
    <property type="molecule type" value="Genomic_DNA"/>
</dbReference>
<dbReference type="InterPro" id="IPR013325">
    <property type="entry name" value="RNA_pol_sigma_r2"/>
</dbReference>
<dbReference type="GO" id="GO:0006352">
    <property type="term" value="P:DNA-templated transcription initiation"/>
    <property type="evidence" value="ECO:0007669"/>
    <property type="project" value="InterPro"/>
</dbReference>
<dbReference type="InterPro" id="IPR007630">
    <property type="entry name" value="RNA_pol_sigma70_r4"/>
</dbReference>
<dbReference type="GO" id="GO:0016987">
    <property type="term" value="F:sigma factor activity"/>
    <property type="evidence" value="ECO:0007669"/>
    <property type="project" value="UniProtKB-KW"/>
</dbReference>
<dbReference type="AlphaFoldDB" id="A0A918K1C3"/>
<reference evidence="7" key="1">
    <citation type="journal article" date="2014" name="Int. J. Syst. Evol. Microbiol.">
        <title>Complete genome sequence of Corynebacterium casei LMG S-19264T (=DSM 44701T), isolated from a smear-ripened cheese.</title>
        <authorList>
            <consortium name="US DOE Joint Genome Institute (JGI-PGF)"/>
            <person name="Walter F."/>
            <person name="Albersmeier A."/>
            <person name="Kalinowski J."/>
            <person name="Ruckert C."/>
        </authorList>
    </citation>
    <scope>NUCLEOTIDE SEQUENCE</scope>
    <source>
        <strain evidence="7">KCTC 22169</strain>
    </source>
</reference>
<dbReference type="RefSeq" id="WP_189607005.1">
    <property type="nucleotide sequence ID" value="NZ_BMXR01000001.1"/>
</dbReference>
<dbReference type="InterPro" id="IPR036388">
    <property type="entry name" value="WH-like_DNA-bd_sf"/>
</dbReference>
<dbReference type="GO" id="GO:0003677">
    <property type="term" value="F:DNA binding"/>
    <property type="evidence" value="ECO:0007669"/>
    <property type="project" value="UniProtKB-KW"/>
</dbReference>
<accession>A0A918K1C3</accession>
<dbReference type="SUPFAM" id="SSF88946">
    <property type="entry name" value="Sigma2 domain of RNA polymerase sigma factors"/>
    <property type="match status" value="1"/>
</dbReference>
<feature type="region of interest" description="Disordered" evidence="5">
    <location>
        <begin position="250"/>
        <end position="279"/>
    </location>
</feature>
<dbReference type="Pfam" id="PF04545">
    <property type="entry name" value="Sigma70_r4"/>
    <property type="match status" value="1"/>
</dbReference>
<dbReference type="Pfam" id="PF04539">
    <property type="entry name" value="Sigma70_r3"/>
    <property type="match status" value="1"/>
</dbReference>
<evidence type="ECO:0000256" key="5">
    <source>
        <dbReference type="SAM" id="MobiDB-lite"/>
    </source>
</evidence>
<keyword evidence="8" id="KW-1185">Reference proteome</keyword>
<comment type="caution">
    <text evidence="7">The sequence shown here is derived from an EMBL/GenBank/DDBJ whole genome shotgun (WGS) entry which is preliminary data.</text>
</comment>
<evidence type="ECO:0000256" key="4">
    <source>
        <dbReference type="ARBA" id="ARBA00023163"/>
    </source>
</evidence>
<dbReference type="Pfam" id="PF04542">
    <property type="entry name" value="Sigma70_r2"/>
    <property type="match status" value="1"/>
</dbReference>
<dbReference type="PANTHER" id="PTHR30603:SF60">
    <property type="entry name" value="RNA POLYMERASE SIGMA FACTOR RPOD"/>
    <property type="match status" value="1"/>
</dbReference>
<dbReference type="InterPro" id="IPR050239">
    <property type="entry name" value="Sigma-70_RNA_pol_init_factors"/>
</dbReference>
<evidence type="ECO:0000256" key="1">
    <source>
        <dbReference type="ARBA" id="ARBA00023015"/>
    </source>
</evidence>
<dbReference type="InterPro" id="IPR013324">
    <property type="entry name" value="RNA_pol_sigma_r3/r4-like"/>
</dbReference>
<evidence type="ECO:0000256" key="3">
    <source>
        <dbReference type="ARBA" id="ARBA00023125"/>
    </source>
</evidence>
<proteinExistence type="predicted"/>
<feature type="compositionally biased region" description="Polar residues" evidence="5">
    <location>
        <begin position="253"/>
        <end position="271"/>
    </location>
</feature>
<dbReference type="SUPFAM" id="SSF88659">
    <property type="entry name" value="Sigma3 and sigma4 domains of RNA polymerase sigma factors"/>
    <property type="match status" value="2"/>
</dbReference>
<keyword evidence="3" id="KW-0238">DNA-binding</keyword>
<dbReference type="Gene3D" id="1.10.601.10">
    <property type="entry name" value="RNA Polymerase Primary Sigma Factor"/>
    <property type="match status" value="1"/>
</dbReference>
<dbReference type="PROSITE" id="PS00715">
    <property type="entry name" value="SIGMA70_1"/>
    <property type="match status" value="1"/>
</dbReference>
<dbReference type="NCBIfam" id="TIGR02937">
    <property type="entry name" value="sigma70-ECF"/>
    <property type="match status" value="1"/>
</dbReference>
<dbReference type="InterPro" id="IPR014284">
    <property type="entry name" value="RNA_pol_sigma-70_dom"/>
</dbReference>
<evidence type="ECO:0000259" key="6">
    <source>
        <dbReference type="PROSITE" id="PS00715"/>
    </source>
</evidence>
<dbReference type="InterPro" id="IPR000943">
    <property type="entry name" value="RNA_pol_sigma70"/>
</dbReference>
<name>A0A918K1C3_9GAMM</name>
<keyword evidence="1" id="KW-0805">Transcription regulation</keyword>
<keyword evidence="4" id="KW-0804">Transcription</keyword>
<feature type="domain" description="RNA polymerase sigma-70" evidence="6">
    <location>
        <begin position="144"/>
        <end position="157"/>
    </location>
</feature>
<dbReference type="PANTHER" id="PTHR30603">
    <property type="entry name" value="RNA POLYMERASE SIGMA FACTOR RPO"/>
    <property type="match status" value="1"/>
</dbReference>
<dbReference type="PRINTS" id="PR00046">
    <property type="entry name" value="SIGMA70FCT"/>
</dbReference>
<dbReference type="InterPro" id="IPR007627">
    <property type="entry name" value="RNA_pol_sigma70_r2"/>
</dbReference>
<evidence type="ECO:0000256" key="2">
    <source>
        <dbReference type="ARBA" id="ARBA00023082"/>
    </source>
</evidence>
<gene>
    <name evidence="7" type="ORF">GCM10007392_06220</name>
</gene>
<dbReference type="Gene3D" id="1.10.10.10">
    <property type="entry name" value="Winged helix-like DNA-binding domain superfamily/Winged helix DNA-binding domain"/>
    <property type="match status" value="2"/>
</dbReference>
<organism evidence="7 8">
    <name type="scientific">Saccharospirillum salsuginis</name>
    <dbReference type="NCBI Taxonomy" id="418750"/>
    <lineage>
        <taxon>Bacteria</taxon>
        <taxon>Pseudomonadati</taxon>
        <taxon>Pseudomonadota</taxon>
        <taxon>Gammaproteobacteria</taxon>
        <taxon>Oceanospirillales</taxon>
        <taxon>Saccharospirillaceae</taxon>
        <taxon>Saccharospirillum</taxon>
    </lineage>
</organism>
<protein>
    <recommendedName>
        <fullName evidence="6">RNA polymerase sigma-70 domain-containing protein</fullName>
    </recommendedName>
</protein>
<dbReference type="InterPro" id="IPR007624">
    <property type="entry name" value="RNA_pol_sigma70_r3"/>
</dbReference>
<dbReference type="CDD" id="cd06171">
    <property type="entry name" value="Sigma70_r4"/>
    <property type="match status" value="1"/>
</dbReference>
<evidence type="ECO:0000313" key="8">
    <source>
        <dbReference type="Proteomes" id="UP000626148"/>
    </source>
</evidence>
<sequence>MNAHNPAWFAAAEETEYSSYAQWSRQHPLLTVEQERYWLKQHQDSVRALILLTQGIGRGWWQQRYPNLDWAAGDWVDTLWRKRPSYSELNQARRWYQRRFKGPTMAGRLWRRLTEAREMLLGSNIRLVFSVAHQHTDQGLDLRDLVQEGQLGLMRALEKFDIRQGTRFSTYSHYWIQQFIRLALKNQASLIRKPTNVVDDLKRFQRQVVAVQQRYGKTLSAALISRELQMPETQVRHYLEIGLTPLSLDTPLTEDSSNHWSDTLEDTNPTTEEAGEQIEASEQVRRSLDVLDRRERIIVAMRYGIGHGREYGYREISDQLGVSRERVRQIEKEALLKLREAWPS</sequence>
<evidence type="ECO:0000313" key="7">
    <source>
        <dbReference type="EMBL" id="GGX42041.1"/>
    </source>
</evidence>
<reference evidence="7" key="2">
    <citation type="submission" date="2020-09" db="EMBL/GenBank/DDBJ databases">
        <authorList>
            <person name="Sun Q."/>
            <person name="Kim S."/>
        </authorList>
    </citation>
    <scope>NUCLEOTIDE SEQUENCE</scope>
    <source>
        <strain evidence="7">KCTC 22169</strain>
    </source>
</reference>
<dbReference type="Proteomes" id="UP000626148">
    <property type="component" value="Unassembled WGS sequence"/>
</dbReference>